<name>A0A2M8QYJ0_9BRAD</name>
<dbReference type="Proteomes" id="UP000231194">
    <property type="component" value="Unassembled WGS sequence"/>
</dbReference>
<reference evidence="2 3" key="1">
    <citation type="submission" date="2017-11" db="EMBL/GenBank/DDBJ databases">
        <title>Bradyrhizobium forestalis sp. nov., an efficient nitrogen-fixing bacterium isolated from nodules of forest legume species in the Amazon.</title>
        <authorList>
            <person name="Costa E.M."/>
            <person name="Guimaraes A."/>
            <person name="Carvalho T.S."/>
            <person name="Rodrigues T.L."/>
            <person name="Ribeiro P.R.A."/>
            <person name="Lebbe L."/>
            <person name="Willems A."/>
            <person name="Moreira F.M.S."/>
        </authorList>
    </citation>
    <scope>NUCLEOTIDE SEQUENCE [LARGE SCALE GENOMIC DNA]</scope>
    <source>
        <strain evidence="2 3">INPA54B</strain>
    </source>
</reference>
<evidence type="ECO:0000256" key="1">
    <source>
        <dbReference type="SAM" id="MobiDB-lite"/>
    </source>
</evidence>
<comment type="caution">
    <text evidence="2">The sequence shown here is derived from an EMBL/GenBank/DDBJ whole genome shotgun (WGS) entry which is preliminary data.</text>
</comment>
<gene>
    <name evidence="2" type="ORF">CVM73_35190</name>
</gene>
<dbReference type="AlphaFoldDB" id="A0A2M8QYJ0"/>
<dbReference type="EMBL" id="PGVG01000053">
    <property type="protein sequence ID" value="PJG50640.1"/>
    <property type="molecule type" value="Genomic_DNA"/>
</dbReference>
<protein>
    <submittedName>
        <fullName evidence="2">Uncharacterized protein</fullName>
    </submittedName>
</protein>
<sequence length="121" mass="13248">MSAAIKIFGMITISLITEMRLASLGGLFPLKMSFPMDYPPPVVSPKLSLLNFAKSSGWHFYIETLQKLPEGWGPTNLERCIFKKAAQPATSKRGGRAKAASNLRRRGCKQKAVSSVGGRHL</sequence>
<evidence type="ECO:0000313" key="2">
    <source>
        <dbReference type="EMBL" id="PJG50640.1"/>
    </source>
</evidence>
<feature type="region of interest" description="Disordered" evidence="1">
    <location>
        <begin position="87"/>
        <end position="107"/>
    </location>
</feature>
<accession>A0A2M8QYJ0</accession>
<evidence type="ECO:0000313" key="3">
    <source>
        <dbReference type="Proteomes" id="UP000231194"/>
    </source>
</evidence>
<organism evidence="2 3">
    <name type="scientific">Bradyrhizobium forestalis</name>
    <dbReference type="NCBI Taxonomy" id="1419263"/>
    <lineage>
        <taxon>Bacteria</taxon>
        <taxon>Pseudomonadati</taxon>
        <taxon>Pseudomonadota</taxon>
        <taxon>Alphaproteobacteria</taxon>
        <taxon>Hyphomicrobiales</taxon>
        <taxon>Nitrobacteraceae</taxon>
        <taxon>Bradyrhizobium</taxon>
    </lineage>
</organism>
<proteinExistence type="predicted"/>
<keyword evidence="3" id="KW-1185">Reference proteome</keyword>